<feature type="domain" description="YtkA-like" evidence="3">
    <location>
        <begin position="28"/>
        <end position="102"/>
    </location>
</feature>
<accession>A0A9X3S752</accession>
<dbReference type="InterPro" id="IPR032693">
    <property type="entry name" value="YtkA-like_dom"/>
</dbReference>
<protein>
    <submittedName>
        <fullName evidence="4">FixH family protein</fullName>
    </submittedName>
</protein>
<reference evidence="4" key="1">
    <citation type="submission" date="2022-10" db="EMBL/GenBank/DDBJ databases">
        <title>The WGS of Solirubrobacter phytolaccae KCTC 29190.</title>
        <authorList>
            <person name="Jiang Z."/>
        </authorList>
    </citation>
    <scope>NUCLEOTIDE SEQUENCE</scope>
    <source>
        <strain evidence="4">KCTC 29190</strain>
    </source>
</reference>
<organism evidence="4 5">
    <name type="scientific">Solirubrobacter phytolaccae</name>
    <dbReference type="NCBI Taxonomy" id="1404360"/>
    <lineage>
        <taxon>Bacteria</taxon>
        <taxon>Bacillati</taxon>
        <taxon>Actinomycetota</taxon>
        <taxon>Thermoleophilia</taxon>
        <taxon>Solirubrobacterales</taxon>
        <taxon>Solirubrobacteraceae</taxon>
        <taxon>Solirubrobacter</taxon>
    </lineage>
</organism>
<gene>
    <name evidence="4" type="ORF">OJ997_10130</name>
</gene>
<feature type="transmembrane region" description="Helical" evidence="1">
    <location>
        <begin position="139"/>
        <end position="158"/>
    </location>
</feature>
<dbReference type="Proteomes" id="UP001147653">
    <property type="component" value="Unassembled WGS sequence"/>
</dbReference>
<proteinExistence type="predicted"/>
<dbReference type="NCBIfam" id="TIGR01167">
    <property type="entry name" value="LPXTG_anchor"/>
    <property type="match status" value="1"/>
</dbReference>
<evidence type="ECO:0000259" key="3">
    <source>
        <dbReference type="Pfam" id="PF13115"/>
    </source>
</evidence>
<evidence type="ECO:0000313" key="4">
    <source>
        <dbReference type="EMBL" id="MDA0180649.1"/>
    </source>
</evidence>
<keyword evidence="2" id="KW-0732">Signal</keyword>
<dbReference type="Pfam" id="PF13115">
    <property type="entry name" value="YtkA"/>
    <property type="match status" value="1"/>
</dbReference>
<keyword evidence="1" id="KW-0812">Transmembrane</keyword>
<feature type="chain" id="PRO_5040849794" evidence="2">
    <location>
        <begin position="23"/>
        <end position="171"/>
    </location>
</feature>
<keyword evidence="5" id="KW-1185">Reference proteome</keyword>
<evidence type="ECO:0000256" key="1">
    <source>
        <dbReference type="SAM" id="Phobius"/>
    </source>
</evidence>
<keyword evidence="1" id="KW-1133">Transmembrane helix</keyword>
<name>A0A9X3S752_9ACTN</name>
<keyword evidence="1" id="KW-0472">Membrane</keyword>
<dbReference type="RefSeq" id="WP_270024964.1">
    <property type="nucleotide sequence ID" value="NZ_JAPDDP010000014.1"/>
</dbReference>
<sequence>MRRLLIALPLLAGLLFASTALAGGWATVGLSSTPAGVQPGAPWNVQLTVLQHGRTPLDDLQPTLTIRNGDASKTFAAKPTGTPGVYAVSVTFPTAGTWSYEVDDGFISHLHTFPPVKIGEPVSAPAAAQTPADDGGFSVTWLVLGGLAFALAALLLLARRRSEHSREPQAA</sequence>
<evidence type="ECO:0000313" key="5">
    <source>
        <dbReference type="Proteomes" id="UP001147653"/>
    </source>
</evidence>
<evidence type="ECO:0000256" key="2">
    <source>
        <dbReference type="SAM" id="SignalP"/>
    </source>
</evidence>
<comment type="caution">
    <text evidence="4">The sequence shown here is derived from an EMBL/GenBank/DDBJ whole genome shotgun (WGS) entry which is preliminary data.</text>
</comment>
<dbReference type="AlphaFoldDB" id="A0A9X3S752"/>
<dbReference type="EMBL" id="JAPDDP010000014">
    <property type="protein sequence ID" value="MDA0180649.1"/>
    <property type="molecule type" value="Genomic_DNA"/>
</dbReference>
<feature type="signal peptide" evidence="2">
    <location>
        <begin position="1"/>
        <end position="22"/>
    </location>
</feature>